<dbReference type="Proteomes" id="UP000256695">
    <property type="component" value="Unassembled WGS sequence"/>
</dbReference>
<evidence type="ECO:0000313" key="2">
    <source>
        <dbReference type="EMBL" id="RDU73499.1"/>
    </source>
</evidence>
<feature type="chain" id="PRO_5017697321" description="Outer membrane protein beta-barrel domain-containing protein" evidence="1">
    <location>
        <begin position="21"/>
        <end position="262"/>
    </location>
</feature>
<sequence length="262" mass="28979">MKKIIYGFLALLLLLEFSFAAPTTTRSSSSSSRQLGTFTKGSIVDGTTGTGTARRWFFFNEGAVGSSYTFLGKAEYLSVDVGYSLYLRSIESVLGGMNMMFGTEITAPIFLQPMRGSKSNILDTHAYLERTQFEGIVGAGVQLPLMLGFEYKGFYFLGFGGYTWLFMKDTYPSTQRGDFPTIKTQYDGVIYGGGLGYKVSNIVNLGFRYTGGSLTNRGVPQTVFDDAAIRENLDKHSITNETGRPIYSIPYHRISVFISVIF</sequence>
<dbReference type="AlphaFoldDB" id="A0A3D8J7M2"/>
<feature type="signal peptide" evidence="1">
    <location>
        <begin position="1"/>
        <end position="20"/>
    </location>
</feature>
<keyword evidence="1" id="KW-0732">Signal</keyword>
<evidence type="ECO:0008006" key="4">
    <source>
        <dbReference type="Google" id="ProtNLM"/>
    </source>
</evidence>
<dbReference type="RefSeq" id="WP_115579091.1">
    <property type="nucleotide sequence ID" value="NZ_NXLX01000010.1"/>
</dbReference>
<accession>A0A3D8J7M2</accession>
<reference evidence="2 3" key="1">
    <citation type="submission" date="2018-04" db="EMBL/GenBank/DDBJ databases">
        <title>Novel Campyloabacter and Helicobacter Species and Strains.</title>
        <authorList>
            <person name="Mannion A.J."/>
            <person name="Shen Z."/>
            <person name="Fox J.G."/>
        </authorList>
    </citation>
    <scope>NUCLEOTIDE SEQUENCE [LARGE SCALE GENOMIC DNA]</scope>
    <source>
        <strain evidence="2 3">MIT 04-9362</strain>
    </source>
</reference>
<name>A0A3D8J7M2_9HELI</name>
<protein>
    <recommendedName>
        <fullName evidence="4">Outer membrane protein beta-barrel domain-containing protein</fullName>
    </recommendedName>
</protein>
<gene>
    <name evidence="2" type="ORF">CQA57_04770</name>
</gene>
<evidence type="ECO:0000313" key="3">
    <source>
        <dbReference type="Proteomes" id="UP000256695"/>
    </source>
</evidence>
<evidence type="ECO:0000256" key="1">
    <source>
        <dbReference type="SAM" id="SignalP"/>
    </source>
</evidence>
<organism evidence="2 3">
    <name type="scientific">Helicobacter anseris</name>
    <dbReference type="NCBI Taxonomy" id="375926"/>
    <lineage>
        <taxon>Bacteria</taxon>
        <taxon>Pseudomonadati</taxon>
        <taxon>Campylobacterota</taxon>
        <taxon>Epsilonproteobacteria</taxon>
        <taxon>Campylobacterales</taxon>
        <taxon>Helicobacteraceae</taxon>
        <taxon>Helicobacter</taxon>
    </lineage>
</organism>
<keyword evidence="3" id="KW-1185">Reference proteome</keyword>
<comment type="caution">
    <text evidence="2">The sequence shown here is derived from an EMBL/GenBank/DDBJ whole genome shotgun (WGS) entry which is preliminary data.</text>
</comment>
<dbReference type="OrthoDB" id="5322730at2"/>
<dbReference type="EMBL" id="NXLX01000010">
    <property type="protein sequence ID" value="RDU73499.1"/>
    <property type="molecule type" value="Genomic_DNA"/>
</dbReference>
<proteinExistence type="predicted"/>